<dbReference type="SUPFAM" id="SSF51338">
    <property type="entry name" value="Composite domain of metallo-dependent hydrolases"/>
    <property type="match status" value="1"/>
</dbReference>
<dbReference type="EC" id="3.6.1.63" evidence="1"/>
<dbReference type="NCBIfam" id="NF011990">
    <property type="entry name" value="PRK15446.2-6"/>
    <property type="match status" value="1"/>
</dbReference>
<dbReference type="InterPro" id="IPR011059">
    <property type="entry name" value="Metal-dep_hydrolase_composite"/>
</dbReference>
<dbReference type="Proteomes" id="UP001265700">
    <property type="component" value="Unassembled WGS sequence"/>
</dbReference>
<keyword evidence="1" id="KW-0378">Hydrolase</keyword>
<name>A0ABU1WQQ5_9BURK</name>
<dbReference type="InterPro" id="IPR051781">
    <property type="entry name" value="Metallo-dep_Hydrolase"/>
</dbReference>
<dbReference type="RefSeq" id="WP_310319337.1">
    <property type="nucleotide sequence ID" value="NZ_JAVDWU010000008.1"/>
</dbReference>
<organism evidence="1 2">
    <name type="scientific">Hydrogenophaga palleronii</name>
    <dbReference type="NCBI Taxonomy" id="65655"/>
    <lineage>
        <taxon>Bacteria</taxon>
        <taxon>Pseudomonadati</taxon>
        <taxon>Pseudomonadota</taxon>
        <taxon>Betaproteobacteria</taxon>
        <taxon>Burkholderiales</taxon>
        <taxon>Comamonadaceae</taxon>
        <taxon>Hydrogenophaga</taxon>
    </lineage>
</organism>
<keyword evidence="2" id="KW-1185">Reference proteome</keyword>
<dbReference type="EMBL" id="JAVDWU010000008">
    <property type="protein sequence ID" value="MDR7151618.1"/>
    <property type="molecule type" value="Genomic_DNA"/>
</dbReference>
<protein>
    <submittedName>
        <fullName evidence="1">Alpha-D-ribose 1-methylphosphonate 5-triphosphate diphosphatase</fullName>
        <ecNumber evidence="1">3.6.1.63</ecNumber>
    </submittedName>
</protein>
<evidence type="ECO:0000313" key="1">
    <source>
        <dbReference type="EMBL" id="MDR7151618.1"/>
    </source>
</evidence>
<dbReference type="PIRSF" id="PIRSF038971">
    <property type="entry name" value="PhnM"/>
    <property type="match status" value="1"/>
</dbReference>
<dbReference type="InterPro" id="IPR032466">
    <property type="entry name" value="Metal_Hydrolase"/>
</dbReference>
<dbReference type="Gene3D" id="3.20.20.140">
    <property type="entry name" value="Metal-dependent hydrolases"/>
    <property type="match status" value="1"/>
</dbReference>
<dbReference type="NCBIfam" id="NF011987">
    <property type="entry name" value="PRK15446.2-3"/>
    <property type="match status" value="1"/>
</dbReference>
<gene>
    <name evidence="1" type="ORF">J2W49_003594</name>
</gene>
<sequence>MLNTGRWAITAGHTLLPTGLETEAVLHIEDGVITDIRSEAGHCPTLDAGGRLVLPGMIDLHGDAFERQLMPRPGVHFDTRLALADTDRQLVANGISTAYHGVTHSWEPGLRSGEALVAFMEAMEAAKPHLVCDTRLHLRQETFHLDGEADALRWLAEGRVHLLAFNDHLHDILKKLDSASASMTVLQRTGLDLEALKTLATQVAAREADVPGAIGRLAAAAVAAGVPMASHDDTTPALRQWYQALSCDISEFPKNLETAQAARAMDNAVIFGSPNVVRGGSHQKNAVSAAAMVAQGLCSVLTSDYYYPAMLQAPFRLVADGACDFESAWALVSSHAADAAQLRDRGRLAVGQRADILLVDAPAAMPARVVMHLIAGQLAHATKGAPTLRPAAVRAAARAPALAVDGWVEP</sequence>
<proteinExistence type="predicted"/>
<reference evidence="1 2" key="1">
    <citation type="submission" date="2023-07" db="EMBL/GenBank/DDBJ databases">
        <title>Sorghum-associated microbial communities from plants grown in Nebraska, USA.</title>
        <authorList>
            <person name="Schachtman D."/>
        </authorList>
    </citation>
    <scope>NUCLEOTIDE SEQUENCE [LARGE SCALE GENOMIC DNA]</scope>
    <source>
        <strain evidence="1 2">4249</strain>
    </source>
</reference>
<dbReference type="GO" id="GO:0016787">
    <property type="term" value="F:hydrolase activity"/>
    <property type="evidence" value="ECO:0007669"/>
    <property type="project" value="UniProtKB-KW"/>
</dbReference>
<dbReference type="InterPro" id="IPR012696">
    <property type="entry name" value="PhnM"/>
</dbReference>
<dbReference type="SUPFAM" id="SSF51556">
    <property type="entry name" value="Metallo-dependent hydrolases"/>
    <property type="match status" value="1"/>
</dbReference>
<evidence type="ECO:0000313" key="2">
    <source>
        <dbReference type="Proteomes" id="UP001265700"/>
    </source>
</evidence>
<comment type="caution">
    <text evidence="1">The sequence shown here is derived from an EMBL/GenBank/DDBJ whole genome shotgun (WGS) entry which is preliminary data.</text>
</comment>
<accession>A0ABU1WQQ5</accession>
<dbReference type="PANTHER" id="PTHR43135">
    <property type="entry name" value="ALPHA-D-RIBOSE 1-METHYLPHOSPHONATE 5-TRIPHOSPHATE DIPHOSPHATASE"/>
    <property type="match status" value="1"/>
</dbReference>
<dbReference type="PANTHER" id="PTHR43135:SF3">
    <property type="entry name" value="ALPHA-D-RIBOSE 1-METHYLPHOSPHONATE 5-TRIPHOSPHATE DIPHOSPHATASE"/>
    <property type="match status" value="1"/>
</dbReference>